<name>A0A9P4P8E4_9PLEO</name>
<dbReference type="AlphaFoldDB" id="A0A9P4P8E4"/>
<organism evidence="2 3">
    <name type="scientific">Karstenula rhodostoma CBS 690.94</name>
    <dbReference type="NCBI Taxonomy" id="1392251"/>
    <lineage>
        <taxon>Eukaryota</taxon>
        <taxon>Fungi</taxon>
        <taxon>Dikarya</taxon>
        <taxon>Ascomycota</taxon>
        <taxon>Pezizomycotina</taxon>
        <taxon>Dothideomycetes</taxon>
        <taxon>Pleosporomycetidae</taxon>
        <taxon>Pleosporales</taxon>
        <taxon>Massarineae</taxon>
        <taxon>Didymosphaeriaceae</taxon>
        <taxon>Karstenula</taxon>
    </lineage>
</organism>
<keyword evidence="1" id="KW-0408">Iron</keyword>
<sequence>MPHEAIDTFGFGSFFKYMLSPLLQLFFYDRSSMISGSRVRITPNTVIFRGPAAYRDIYNAKANVQKGPFYEAWQKDKKGINTFSTRDRKEHAKRRKMLNQSFTEKSLRAAQPFIIKHVDRWNDLRTEEDVGEDQWSEVMNFAEVSDKLVFDIIGGDLCFGTSFDIKEPEDNPIKAIPHAVVQYMQFLYPLTRSPMLELVLWLKPRGLDSFLKAMTPPHIKTYVDFVDDCVAKRLDLYGSQKNKPEDEQRQDIFWFLCDAKNEDGGRAYSASELHAKANMLIVGGTNTTSVTIAAIMFYITRNPVQYNKLVHEIQSKFSSPKQIVHGPKLISCTYLRACINKSIHLSPSGPSELPRQVLQDGAIINGHYYPEGTFYGDSEVFRPDRWIPDESNGIPQEDVNILRSNFHPFAQGSGSCPENNIASVELLITIARTLHRFDVRRPPEDENGVGEGVPTAGWGMRKRNIFQLKDAYISVRDRPMIQFRKCA</sequence>
<dbReference type="EMBL" id="MU001510">
    <property type="protein sequence ID" value="KAF2439275.1"/>
    <property type="molecule type" value="Genomic_DNA"/>
</dbReference>
<gene>
    <name evidence="2" type="ORF">P171DRAFT_466906</name>
</gene>
<dbReference type="InterPro" id="IPR001128">
    <property type="entry name" value="Cyt_P450"/>
</dbReference>
<dbReference type="PANTHER" id="PTHR24305">
    <property type="entry name" value="CYTOCHROME P450"/>
    <property type="match status" value="1"/>
</dbReference>
<evidence type="ECO:0000313" key="2">
    <source>
        <dbReference type="EMBL" id="KAF2439275.1"/>
    </source>
</evidence>
<evidence type="ECO:0000256" key="1">
    <source>
        <dbReference type="PIRSR" id="PIRSR602401-1"/>
    </source>
</evidence>
<dbReference type="GO" id="GO:0016705">
    <property type="term" value="F:oxidoreductase activity, acting on paired donors, with incorporation or reduction of molecular oxygen"/>
    <property type="evidence" value="ECO:0007669"/>
    <property type="project" value="InterPro"/>
</dbReference>
<reference evidence="2" key="1">
    <citation type="journal article" date="2020" name="Stud. Mycol.">
        <title>101 Dothideomycetes genomes: a test case for predicting lifestyles and emergence of pathogens.</title>
        <authorList>
            <person name="Haridas S."/>
            <person name="Albert R."/>
            <person name="Binder M."/>
            <person name="Bloem J."/>
            <person name="Labutti K."/>
            <person name="Salamov A."/>
            <person name="Andreopoulos B."/>
            <person name="Baker S."/>
            <person name="Barry K."/>
            <person name="Bills G."/>
            <person name="Bluhm B."/>
            <person name="Cannon C."/>
            <person name="Castanera R."/>
            <person name="Culley D."/>
            <person name="Daum C."/>
            <person name="Ezra D."/>
            <person name="Gonzalez J."/>
            <person name="Henrissat B."/>
            <person name="Kuo A."/>
            <person name="Liang C."/>
            <person name="Lipzen A."/>
            <person name="Lutzoni F."/>
            <person name="Magnuson J."/>
            <person name="Mondo S."/>
            <person name="Nolan M."/>
            <person name="Ohm R."/>
            <person name="Pangilinan J."/>
            <person name="Park H.-J."/>
            <person name="Ramirez L."/>
            <person name="Alfaro M."/>
            <person name="Sun H."/>
            <person name="Tritt A."/>
            <person name="Yoshinaga Y."/>
            <person name="Zwiers L.-H."/>
            <person name="Turgeon B."/>
            <person name="Goodwin S."/>
            <person name="Spatafora J."/>
            <person name="Crous P."/>
            <person name="Grigoriev I."/>
        </authorList>
    </citation>
    <scope>NUCLEOTIDE SEQUENCE</scope>
    <source>
        <strain evidence="2">CBS 690.94</strain>
    </source>
</reference>
<dbReference type="Gene3D" id="1.10.630.10">
    <property type="entry name" value="Cytochrome P450"/>
    <property type="match status" value="1"/>
</dbReference>
<dbReference type="PANTHER" id="PTHR24305:SF226">
    <property type="entry name" value="CYTOCHROME P450 MONOOXYGENASE"/>
    <property type="match status" value="1"/>
</dbReference>
<keyword evidence="3" id="KW-1185">Reference proteome</keyword>
<dbReference type="InterPro" id="IPR050121">
    <property type="entry name" value="Cytochrome_P450_monoxygenase"/>
</dbReference>
<dbReference type="Proteomes" id="UP000799764">
    <property type="component" value="Unassembled WGS sequence"/>
</dbReference>
<dbReference type="Pfam" id="PF00067">
    <property type="entry name" value="p450"/>
    <property type="match status" value="1"/>
</dbReference>
<dbReference type="InterPro" id="IPR002401">
    <property type="entry name" value="Cyt_P450_E_grp-I"/>
</dbReference>
<dbReference type="GO" id="GO:0005506">
    <property type="term" value="F:iron ion binding"/>
    <property type="evidence" value="ECO:0007669"/>
    <property type="project" value="InterPro"/>
</dbReference>
<dbReference type="OrthoDB" id="1470350at2759"/>
<dbReference type="GO" id="GO:0004497">
    <property type="term" value="F:monooxygenase activity"/>
    <property type="evidence" value="ECO:0007669"/>
    <property type="project" value="InterPro"/>
</dbReference>
<feature type="binding site" description="axial binding residue" evidence="1">
    <location>
        <position position="416"/>
    </location>
    <ligand>
        <name>heme</name>
        <dbReference type="ChEBI" id="CHEBI:30413"/>
    </ligand>
    <ligandPart>
        <name>Fe</name>
        <dbReference type="ChEBI" id="CHEBI:18248"/>
    </ligandPart>
</feature>
<proteinExistence type="predicted"/>
<dbReference type="PRINTS" id="PR00463">
    <property type="entry name" value="EP450I"/>
</dbReference>
<dbReference type="InterPro" id="IPR036396">
    <property type="entry name" value="Cyt_P450_sf"/>
</dbReference>
<protein>
    <submittedName>
        <fullName evidence="2">Benzoate 4-monooxygenase cytochrome P450</fullName>
    </submittedName>
</protein>
<comment type="cofactor">
    <cofactor evidence="1">
        <name>heme</name>
        <dbReference type="ChEBI" id="CHEBI:30413"/>
    </cofactor>
</comment>
<accession>A0A9P4P8E4</accession>
<comment type="caution">
    <text evidence="2">The sequence shown here is derived from an EMBL/GenBank/DDBJ whole genome shotgun (WGS) entry which is preliminary data.</text>
</comment>
<evidence type="ECO:0000313" key="3">
    <source>
        <dbReference type="Proteomes" id="UP000799764"/>
    </source>
</evidence>
<dbReference type="GO" id="GO:0020037">
    <property type="term" value="F:heme binding"/>
    <property type="evidence" value="ECO:0007669"/>
    <property type="project" value="InterPro"/>
</dbReference>
<keyword evidence="1" id="KW-0479">Metal-binding</keyword>
<dbReference type="SUPFAM" id="SSF48264">
    <property type="entry name" value="Cytochrome P450"/>
    <property type="match status" value="1"/>
</dbReference>
<keyword evidence="1" id="KW-0349">Heme</keyword>